<dbReference type="RefSeq" id="XP_041192139.1">
    <property type="nucleotide sequence ID" value="XM_041335824.1"/>
</dbReference>
<name>A0A9P7E936_9AGAM</name>
<dbReference type="SUPFAM" id="SSF51905">
    <property type="entry name" value="FAD/NAD(P)-binding domain"/>
    <property type="match status" value="2"/>
</dbReference>
<evidence type="ECO:0000313" key="3">
    <source>
        <dbReference type="Proteomes" id="UP000807769"/>
    </source>
</evidence>
<reference evidence="2" key="1">
    <citation type="journal article" date="2020" name="New Phytol.">
        <title>Comparative genomics reveals dynamic genome evolution in host specialist ectomycorrhizal fungi.</title>
        <authorList>
            <person name="Lofgren L.A."/>
            <person name="Nguyen N.H."/>
            <person name="Vilgalys R."/>
            <person name="Ruytinx J."/>
            <person name="Liao H.L."/>
            <person name="Branco S."/>
            <person name="Kuo A."/>
            <person name="LaButti K."/>
            <person name="Lipzen A."/>
            <person name="Andreopoulos W."/>
            <person name="Pangilinan J."/>
            <person name="Riley R."/>
            <person name="Hundley H."/>
            <person name="Na H."/>
            <person name="Barry K."/>
            <person name="Grigoriev I.V."/>
            <person name="Stajich J.E."/>
            <person name="Kennedy P.G."/>
        </authorList>
    </citation>
    <scope>NUCLEOTIDE SEQUENCE</scope>
    <source>
        <strain evidence="2">MN1</strain>
    </source>
</reference>
<dbReference type="Pfam" id="PF13738">
    <property type="entry name" value="Pyr_redox_3"/>
    <property type="match status" value="1"/>
</dbReference>
<gene>
    <name evidence="2" type="ORF">BJ212DRAFT_1358769</name>
</gene>
<dbReference type="Gene3D" id="3.50.50.60">
    <property type="entry name" value="FAD/NAD(P)-binding domain"/>
    <property type="match status" value="1"/>
</dbReference>
<comment type="caution">
    <text evidence="2">The sequence shown here is derived from an EMBL/GenBank/DDBJ whole genome shotgun (WGS) entry which is preliminary data.</text>
</comment>
<dbReference type="PANTHER" id="PTHR43539:SF68">
    <property type="entry name" value="FLAVIN-BINDING MONOOXYGENASE-LIKE PROTEIN (AFU_ORTHOLOGUE AFUA_4G09220)"/>
    <property type="match status" value="1"/>
</dbReference>
<dbReference type="GeneID" id="64629841"/>
<sequence length="597" mass="65946">MASEDLHAISADWLKSLEVASSTGDVISFMSHFLSDGWLRDLLCFSWDHRTLSSLEKIRGFLSEVVDGKSRLERSSLRDFKIDDHTINAPSPFKLPGSQGIEGVQSAFTFSITNPAALGRGFFRLTQDVDGKWKALTLFTNMQDLVGYEESFTDQHGLYEGRTITWEEDVDTKFRAIEADPTVLIVGGGQSGLMCAARLRRLGIRALIIEKNVRVGDCWRQRYPNLTLHTPAYQSSILYNPYPTNFPKYIPKGKLANFLESYAVNQELCIWLSSTMTSIPMYDSLSARWTVEVQHGDQKVILNPKYLVLATGSGSPHIPTWNGMDGFQGTWYHSDFHKDAEQFRGKRVVVVGAGNASGDICQDFVAHGAAEVTLVQRSATCVVSSAAMEKTRFKQSYPINTPIEELDLRSNSMPLAFSLQLTKSGGIQPMKMLDKELHDGLRKAGFNLTWELSPGSGEVGLDGFVFSRMGSGTMLDIGCGELIVEGRVKVKQGQDISHFDKDGITFKDGSKLSADVIVLATGNEPIMKTTRALLGNEITDRLLPPQVWGIDSEGELNQAYRPSGHPGLWFAVGPFGAARFFSKHLGLQILARELGIA</sequence>
<accession>A0A9P7E936</accession>
<proteinExistence type="predicted"/>
<dbReference type="GO" id="GO:0050660">
    <property type="term" value="F:flavin adenine dinucleotide binding"/>
    <property type="evidence" value="ECO:0007669"/>
    <property type="project" value="TreeGrafter"/>
</dbReference>
<keyword evidence="3" id="KW-1185">Reference proteome</keyword>
<dbReference type="GO" id="GO:0004497">
    <property type="term" value="F:monooxygenase activity"/>
    <property type="evidence" value="ECO:0007669"/>
    <property type="project" value="TreeGrafter"/>
</dbReference>
<dbReference type="InterPro" id="IPR050982">
    <property type="entry name" value="Auxin_biosynth/cation_transpt"/>
</dbReference>
<dbReference type="AlphaFoldDB" id="A0A9P7E936"/>
<dbReference type="InterPro" id="IPR036188">
    <property type="entry name" value="FAD/NAD-bd_sf"/>
</dbReference>
<dbReference type="PANTHER" id="PTHR43539">
    <property type="entry name" value="FLAVIN-BINDING MONOOXYGENASE-LIKE PROTEIN (AFU_ORTHOLOGUE AFUA_4G09220)"/>
    <property type="match status" value="1"/>
</dbReference>
<evidence type="ECO:0000256" key="1">
    <source>
        <dbReference type="ARBA" id="ARBA00023002"/>
    </source>
</evidence>
<evidence type="ECO:0000313" key="2">
    <source>
        <dbReference type="EMBL" id="KAG1815002.1"/>
    </source>
</evidence>
<dbReference type="EMBL" id="JABBWG010000019">
    <property type="protein sequence ID" value="KAG1815002.1"/>
    <property type="molecule type" value="Genomic_DNA"/>
</dbReference>
<organism evidence="2 3">
    <name type="scientific">Suillus subaureus</name>
    <dbReference type="NCBI Taxonomy" id="48587"/>
    <lineage>
        <taxon>Eukaryota</taxon>
        <taxon>Fungi</taxon>
        <taxon>Dikarya</taxon>
        <taxon>Basidiomycota</taxon>
        <taxon>Agaricomycotina</taxon>
        <taxon>Agaricomycetes</taxon>
        <taxon>Agaricomycetidae</taxon>
        <taxon>Boletales</taxon>
        <taxon>Suillineae</taxon>
        <taxon>Suillaceae</taxon>
        <taxon>Suillus</taxon>
    </lineage>
</organism>
<dbReference type="OrthoDB" id="74360at2759"/>
<keyword evidence="1" id="KW-0560">Oxidoreductase</keyword>
<dbReference type="Proteomes" id="UP000807769">
    <property type="component" value="Unassembled WGS sequence"/>
</dbReference>
<dbReference type="PRINTS" id="PR00368">
    <property type="entry name" value="FADPNR"/>
</dbReference>
<protein>
    <submittedName>
        <fullName evidence="2">FAD/NAD(P)-binding domain-containing protein</fullName>
    </submittedName>
</protein>
<dbReference type="PRINTS" id="PR00411">
    <property type="entry name" value="PNDRDTASEI"/>
</dbReference>